<dbReference type="STRING" id="228958.SAMN04488007_1510"/>
<proteinExistence type="predicted"/>
<dbReference type="InterPro" id="IPR050583">
    <property type="entry name" value="Mycobacterial_A85_antigen"/>
</dbReference>
<organism evidence="1 2">
    <name type="scientific">Maribacter aquivivus</name>
    <dbReference type="NCBI Taxonomy" id="228958"/>
    <lineage>
        <taxon>Bacteria</taxon>
        <taxon>Pseudomonadati</taxon>
        <taxon>Bacteroidota</taxon>
        <taxon>Flavobacteriia</taxon>
        <taxon>Flavobacteriales</taxon>
        <taxon>Flavobacteriaceae</taxon>
        <taxon>Maribacter</taxon>
    </lineage>
</organism>
<gene>
    <name evidence="1" type="ORF">SAMN04488007_1510</name>
</gene>
<protein>
    <submittedName>
        <fullName evidence="1">Putative esterase</fullName>
    </submittedName>
</protein>
<dbReference type="AlphaFoldDB" id="A0A1M6MB32"/>
<dbReference type="PANTHER" id="PTHR48098">
    <property type="entry name" value="ENTEROCHELIN ESTERASE-RELATED"/>
    <property type="match status" value="1"/>
</dbReference>
<dbReference type="EMBL" id="FQZX01000001">
    <property type="protein sequence ID" value="SHJ80661.1"/>
    <property type="molecule type" value="Genomic_DNA"/>
</dbReference>
<name>A0A1M6MB32_9FLAO</name>
<keyword evidence="2" id="KW-1185">Reference proteome</keyword>
<evidence type="ECO:0000313" key="1">
    <source>
        <dbReference type="EMBL" id="SHJ80661.1"/>
    </source>
</evidence>
<dbReference type="Proteomes" id="UP000184314">
    <property type="component" value="Unassembled WGS sequence"/>
</dbReference>
<dbReference type="Pfam" id="PF00756">
    <property type="entry name" value="Esterase"/>
    <property type="match status" value="1"/>
</dbReference>
<sequence length="598" mass="69229">MLVLVFDVIIEYCTFCETFILMRKNLLVLVVVAFIMGCSEPPKLEHKFTIDVSYSAEVDSLAKDGRLLLMLSSDDSDEPRFQINDGLNTQLIFGMNVENWAKDSVLTFDENVFGYPYESLKDVPPGEYNVQALLNVYETFNLSTGHTVKLPMDNGEGQQWQKSPGNLYSKPFKIRVASNGFENVSVDLNQVIPPIEEPEDTKWIKHVKVKSEKLSEFWGRDIFLGAHVLLPKGFEEHPEAKYPLMVFHGHFPSDFGGFRTTPPDPKMKPEYSERFSLEGYNVIEQQEAYDFYKRWNEPDFPRFIIIEIQHPTPYYDDSYAVNSANQGPYGDAITYELIPEIEKQFRGMGEGWSRFLYGGSTGGWEALAVQVKYPDEYNGCFAACPDPIDFRAYTLTNIYDDENAYFYKSAHKTLEVPSHRNYLGQIQSTLRQGNHLELVLGDKSRSGQQWDIWEATYSPQGKDGYPQRIWDKKTGDINPKVAEYWKENFDLRHILERDWDKLGDNLKGKIHIYCGDMDNYYLNNAVYLMEDFLESTTDPYYEGEVLYGDRDEHCWNGDPDQPNAITRLRYNSMYVPKIMERIEKSAPKGADLTSWRYK</sequence>
<accession>A0A1M6MB32</accession>
<dbReference type="Gene3D" id="3.40.50.1820">
    <property type="entry name" value="alpha/beta hydrolase"/>
    <property type="match status" value="1"/>
</dbReference>
<dbReference type="SUPFAM" id="SSF53474">
    <property type="entry name" value="alpha/beta-Hydrolases"/>
    <property type="match status" value="1"/>
</dbReference>
<reference evidence="2" key="1">
    <citation type="submission" date="2016-11" db="EMBL/GenBank/DDBJ databases">
        <authorList>
            <person name="Varghese N."/>
            <person name="Submissions S."/>
        </authorList>
    </citation>
    <scope>NUCLEOTIDE SEQUENCE [LARGE SCALE GENOMIC DNA]</scope>
    <source>
        <strain evidence="2">DSM 16478</strain>
    </source>
</reference>
<dbReference type="InterPro" id="IPR029058">
    <property type="entry name" value="AB_hydrolase_fold"/>
</dbReference>
<evidence type="ECO:0000313" key="2">
    <source>
        <dbReference type="Proteomes" id="UP000184314"/>
    </source>
</evidence>
<dbReference type="PANTHER" id="PTHR48098:SF3">
    <property type="entry name" value="IRON(III) ENTEROBACTIN ESTERASE"/>
    <property type="match status" value="1"/>
</dbReference>
<dbReference type="InterPro" id="IPR000801">
    <property type="entry name" value="Esterase-like"/>
</dbReference>